<dbReference type="Pfam" id="PF03372">
    <property type="entry name" value="Exo_endo_phos"/>
    <property type="match status" value="1"/>
</dbReference>
<evidence type="ECO:0000313" key="4">
    <source>
        <dbReference type="EMBL" id="SJN20696.1"/>
    </source>
</evidence>
<evidence type="ECO:0000259" key="3">
    <source>
        <dbReference type="PROSITE" id="PS51841"/>
    </source>
</evidence>
<dbReference type="Proteomes" id="UP000196230">
    <property type="component" value="Unassembled WGS sequence"/>
</dbReference>
<feature type="chain" id="PRO_5013181694" evidence="2">
    <location>
        <begin position="32"/>
        <end position="899"/>
    </location>
</feature>
<evidence type="ECO:0000313" key="5">
    <source>
        <dbReference type="Proteomes" id="UP000196230"/>
    </source>
</evidence>
<dbReference type="PROSITE" id="PS51841">
    <property type="entry name" value="LTD"/>
    <property type="match status" value="1"/>
</dbReference>
<gene>
    <name evidence="4" type="ORF">FM125_03215</name>
</gene>
<dbReference type="InterPro" id="IPR005135">
    <property type="entry name" value="Endo/exonuclease/phosphatase"/>
</dbReference>
<accession>A0A1R4ILA8</accession>
<dbReference type="InterPro" id="IPR006311">
    <property type="entry name" value="TAT_signal"/>
</dbReference>
<sequence length="899" mass="94443">MHMPRHVLVRTAGAAAALALLSPAVALPAQASPAGDTLVINEAYTNGGSANAVFTHKFVELYNPTDAPISLDGWSLQYRSATGTGAPNGSVALSGTVPAKGTFLVQGGSNGSNGAALPTPDLVAGGLNPAGVSGTLVLSNQAERLPALATGSVVTGVDPAVVDLLGYGTSNTFETTAASSPSANSDPKSMTRTDGVDTDDNSADFTLTGDVTPMPSSGEGVDPAPDPDPDPDPDPEEAIPLTIAQIQGTGDRTPYDEQLVTTTGVVTAVYSTGGLNGYYLQTAGTGGEAGSTEDASDGVFVYSRDTMGEVALGDHVRVTGTAGEFYGLTQISVPAGGVEQLDEPGSVEPLELDFPLTAAEKEAYEGMLLAPQGDWTITDNYSVNQYGSLTLAPGTSPLPNPTSVALPGADAQAVMADNAEKAIVLDDGATTNFMRSPGNQSTLPYVDVDSPARVGSAVDFTTGVILDYRHDAWTFQPLGHLNDDTAATVQPVSIEDTRPAEAQREDLGGDVTVGSFNVLNYFTTLGEQFPDCKAYTDRDGNPITTNYCDPRGAYTAESFERQKAKIVEAINGMDTSVIALEEIENSAQFGLDRDHSLADLVDGLNAAAGEKKWAYVASPAERPALATEDVIRSGFIYQPDEVTPVGESVILDDQVNFDNAREPLAQQFRRADGTAEGMEGTDFVAITNHFKSKGGSGAADDNVDTGDGQGAYNGDRVRMAEALVDFADRMKEQAGTDRVLLLGDFNAYEMEDPIRVIEEAGYISQGAKTGEYSYTYGGAVGSLDHVFASPAADATVTGQDIWMINANESVAFEYSRHNYTAEDLYRADQWRSSDHNPILVGMALPGLEEEDPVDPRECVHPRDGGNPHEWKKCRPDEKPGKPGKGGHPGKPGKGKGRER</sequence>
<evidence type="ECO:0000256" key="1">
    <source>
        <dbReference type="SAM" id="MobiDB-lite"/>
    </source>
</evidence>
<dbReference type="PANTHER" id="PTHR42834:SF1">
    <property type="entry name" value="ENDONUCLEASE_EXONUCLEASE_PHOSPHATASE FAMILY PROTEIN (AFU_ORTHOLOGUE AFUA_3G09210)"/>
    <property type="match status" value="1"/>
</dbReference>
<dbReference type="RefSeq" id="WP_245829759.1">
    <property type="nucleotide sequence ID" value="NZ_FUKP01000019.1"/>
</dbReference>
<dbReference type="InterPro" id="IPR036415">
    <property type="entry name" value="Lamin_tail_dom_sf"/>
</dbReference>
<dbReference type="EC" id="3.1.3.5" evidence="4"/>
<reference evidence="4 5" key="1">
    <citation type="submission" date="2017-02" db="EMBL/GenBank/DDBJ databases">
        <authorList>
            <person name="Peterson S.W."/>
        </authorList>
    </citation>
    <scope>NUCLEOTIDE SEQUENCE [LARGE SCALE GENOMIC DNA]</scope>
    <source>
        <strain evidence="4 5">2B3F</strain>
    </source>
</reference>
<feature type="compositionally biased region" description="Acidic residues" evidence="1">
    <location>
        <begin position="225"/>
        <end position="237"/>
    </location>
</feature>
<dbReference type="NCBIfam" id="NF033681">
    <property type="entry name" value="ExeM_NucH_DNase"/>
    <property type="match status" value="1"/>
</dbReference>
<dbReference type="GO" id="GO:0008253">
    <property type="term" value="F:5'-nucleotidase activity"/>
    <property type="evidence" value="ECO:0007669"/>
    <property type="project" value="UniProtKB-EC"/>
</dbReference>
<dbReference type="PANTHER" id="PTHR42834">
    <property type="entry name" value="ENDONUCLEASE/EXONUCLEASE/PHOSPHATASE FAMILY PROTEIN (AFU_ORTHOLOGUE AFUA_3G09210)"/>
    <property type="match status" value="1"/>
</dbReference>
<name>A0A1R4ILA8_9MICC</name>
<dbReference type="EMBL" id="FUKP01000019">
    <property type="protein sequence ID" value="SJN20696.1"/>
    <property type="molecule type" value="Genomic_DNA"/>
</dbReference>
<dbReference type="CDD" id="cd04486">
    <property type="entry name" value="YhcR_OBF_like"/>
    <property type="match status" value="1"/>
</dbReference>
<dbReference type="Pfam" id="PF00932">
    <property type="entry name" value="LTD"/>
    <property type="match status" value="1"/>
</dbReference>
<feature type="compositionally biased region" description="Basic residues" evidence="1">
    <location>
        <begin position="890"/>
        <end position="899"/>
    </location>
</feature>
<feature type="domain" description="LTD" evidence="3">
    <location>
        <begin position="25"/>
        <end position="169"/>
    </location>
</feature>
<protein>
    <submittedName>
        <fullName evidence="4">5'-nucleotidase</fullName>
        <ecNumber evidence="4">3.1.3.5</ecNumber>
    </submittedName>
</protein>
<dbReference type="SUPFAM" id="SSF56219">
    <property type="entry name" value="DNase I-like"/>
    <property type="match status" value="1"/>
</dbReference>
<dbReference type="CDD" id="cd10283">
    <property type="entry name" value="MnuA_DNase1-like"/>
    <property type="match status" value="1"/>
</dbReference>
<dbReference type="PROSITE" id="PS51318">
    <property type="entry name" value="TAT"/>
    <property type="match status" value="1"/>
</dbReference>
<feature type="compositionally biased region" description="Polar residues" evidence="1">
    <location>
        <begin position="173"/>
        <end position="188"/>
    </location>
</feature>
<keyword evidence="4" id="KW-0378">Hydrolase</keyword>
<dbReference type="AlphaFoldDB" id="A0A1R4ILA8"/>
<organism evidence="4 5">
    <name type="scientific">Micrococcus lylae</name>
    <dbReference type="NCBI Taxonomy" id="1273"/>
    <lineage>
        <taxon>Bacteria</taxon>
        <taxon>Bacillati</taxon>
        <taxon>Actinomycetota</taxon>
        <taxon>Actinomycetes</taxon>
        <taxon>Micrococcales</taxon>
        <taxon>Micrococcaceae</taxon>
        <taxon>Micrococcus</taxon>
    </lineage>
</organism>
<dbReference type="InterPro" id="IPR036691">
    <property type="entry name" value="Endo/exonu/phosph_ase_sf"/>
</dbReference>
<dbReference type="SUPFAM" id="SSF74853">
    <property type="entry name" value="Lamin A/C globular tail domain"/>
    <property type="match status" value="1"/>
</dbReference>
<feature type="signal peptide" evidence="2">
    <location>
        <begin position="1"/>
        <end position="31"/>
    </location>
</feature>
<feature type="compositionally biased region" description="Basic and acidic residues" evidence="1">
    <location>
        <begin position="853"/>
        <end position="880"/>
    </location>
</feature>
<feature type="region of interest" description="Disordered" evidence="1">
    <location>
        <begin position="847"/>
        <end position="899"/>
    </location>
</feature>
<dbReference type="Gene3D" id="3.60.10.10">
    <property type="entry name" value="Endonuclease/exonuclease/phosphatase"/>
    <property type="match status" value="1"/>
</dbReference>
<dbReference type="InterPro" id="IPR047971">
    <property type="entry name" value="ExeM-like"/>
</dbReference>
<feature type="region of interest" description="Disordered" evidence="1">
    <location>
        <begin position="173"/>
        <end position="237"/>
    </location>
</feature>
<evidence type="ECO:0000256" key="2">
    <source>
        <dbReference type="SAM" id="SignalP"/>
    </source>
</evidence>
<dbReference type="InterPro" id="IPR001322">
    <property type="entry name" value="Lamin_tail_dom"/>
</dbReference>
<keyword evidence="2" id="KW-0732">Signal</keyword>
<proteinExistence type="predicted"/>